<dbReference type="Gene3D" id="3.30.230.10">
    <property type="match status" value="1"/>
</dbReference>
<evidence type="ECO:0000313" key="12">
    <source>
        <dbReference type="RefSeq" id="XP_056846831.1"/>
    </source>
</evidence>
<dbReference type="InterPro" id="IPR020568">
    <property type="entry name" value="Ribosomal_Su5_D2-typ_SF"/>
</dbReference>
<dbReference type="InterPro" id="IPR001005">
    <property type="entry name" value="SANT/Myb"/>
</dbReference>
<dbReference type="PRINTS" id="PR01159">
    <property type="entry name" value="DNAGYRASEB"/>
</dbReference>
<evidence type="ECO:0000313" key="10">
    <source>
        <dbReference type="RefSeq" id="XP_018446042.1"/>
    </source>
</evidence>
<feature type="region of interest" description="Disordered" evidence="6">
    <location>
        <begin position="235"/>
        <end position="337"/>
    </location>
</feature>
<protein>
    <recommendedName>
        <fullName evidence="5">DNA topoisomerase 2</fullName>
        <ecNumber evidence="5">5.6.2.2</ecNumber>
    </recommendedName>
</protein>
<dbReference type="EC" id="5.6.2.2" evidence="5"/>
<evidence type="ECO:0000256" key="6">
    <source>
        <dbReference type="SAM" id="MobiDB-lite"/>
    </source>
</evidence>
<proteinExistence type="inferred from homology"/>
<dbReference type="GeneID" id="108817756"/>
<dbReference type="PROSITE" id="PS50090">
    <property type="entry name" value="MYB_LIKE"/>
    <property type="match status" value="1"/>
</dbReference>
<feature type="compositionally biased region" description="Basic and acidic residues" evidence="6">
    <location>
        <begin position="256"/>
        <end position="271"/>
    </location>
</feature>
<dbReference type="SUPFAM" id="SSF54211">
    <property type="entry name" value="Ribosomal protein S5 domain 2-like"/>
    <property type="match status" value="1"/>
</dbReference>
<dbReference type="GO" id="GO:0003677">
    <property type="term" value="F:DNA binding"/>
    <property type="evidence" value="ECO:0007669"/>
    <property type="project" value="UniProtKB-UniRule"/>
</dbReference>
<dbReference type="KEGG" id="rsz:108817756"/>
<feature type="domain" description="Myb-like" evidence="7">
    <location>
        <begin position="459"/>
        <end position="514"/>
    </location>
</feature>
<dbReference type="AlphaFoldDB" id="A0A6J0KEW0"/>
<dbReference type="InterPro" id="IPR000565">
    <property type="entry name" value="Topo_IIA_B"/>
</dbReference>
<dbReference type="Proteomes" id="UP000504610">
    <property type="component" value="Chromosome 7"/>
</dbReference>
<evidence type="ECO:0000313" key="11">
    <source>
        <dbReference type="RefSeq" id="XP_018446043.1"/>
    </source>
</evidence>
<reference evidence="9 10" key="2">
    <citation type="submission" date="2025-04" db="UniProtKB">
        <authorList>
            <consortium name="RefSeq"/>
        </authorList>
    </citation>
    <scope>IDENTIFICATION</scope>
    <source>
        <tissue evidence="9 10">Leaf</tissue>
    </source>
</reference>
<keyword evidence="4 5" id="KW-0413">Isomerase</keyword>
<comment type="similarity">
    <text evidence="5">Belongs to the type II topoisomerase family.</text>
</comment>
<feature type="compositionally biased region" description="Polar residues" evidence="6">
    <location>
        <begin position="304"/>
        <end position="315"/>
    </location>
</feature>
<gene>
    <name evidence="9 10 11 12" type="primary">LOC108817756</name>
</gene>
<comment type="function">
    <text evidence="5">Control of topological states of DNA by transient breakage and subsequent rejoining of DNA strands. Topoisomerase II makes double-strand breaks.</text>
</comment>
<reference evidence="8" key="1">
    <citation type="journal article" date="2019" name="Database">
        <title>The radish genome database (RadishGD): an integrated information resource for radish genomics.</title>
        <authorList>
            <person name="Yu H.J."/>
            <person name="Baek S."/>
            <person name="Lee Y.J."/>
            <person name="Cho A."/>
            <person name="Mun J.H."/>
        </authorList>
    </citation>
    <scope>NUCLEOTIDE SEQUENCE [LARGE SCALE GENOMIC DNA]</scope>
    <source>
        <strain evidence="8">cv. WK10039</strain>
    </source>
</reference>
<keyword evidence="5" id="KW-0799">Topoisomerase</keyword>
<dbReference type="RefSeq" id="XP_018446042.1">
    <property type="nucleotide sequence ID" value="XM_018590540.2"/>
</dbReference>
<dbReference type="CDD" id="cd00167">
    <property type="entry name" value="SANT"/>
    <property type="match status" value="1"/>
</dbReference>
<comment type="similarity">
    <text evidence="2">Belongs to the type II topoisomerase GyrB family.</text>
</comment>
<feature type="compositionally biased region" description="Basic and acidic residues" evidence="6">
    <location>
        <begin position="283"/>
        <end position="293"/>
    </location>
</feature>
<dbReference type="InterPro" id="IPR013506">
    <property type="entry name" value="Topo_IIA_bsu_dom2"/>
</dbReference>
<dbReference type="PANTHER" id="PTHR45866">
    <property type="entry name" value="DNA GYRASE/TOPOISOMERASE SUBUNIT B"/>
    <property type="match status" value="1"/>
</dbReference>
<evidence type="ECO:0000259" key="7">
    <source>
        <dbReference type="PROSITE" id="PS50090"/>
    </source>
</evidence>
<dbReference type="SMART" id="SM00433">
    <property type="entry name" value="TOP2c"/>
    <property type="match status" value="1"/>
</dbReference>
<evidence type="ECO:0000256" key="2">
    <source>
        <dbReference type="ARBA" id="ARBA00010708"/>
    </source>
</evidence>
<dbReference type="RefSeq" id="XP_018446040.1">
    <property type="nucleotide sequence ID" value="XM_018590538.2"/>
</dbReference>
<organism evidence="8 9">
    <name type="scientific">Raphanus sativus</name>
    <name type="common">Radish</name>
    <name type="synonym">Raphanus raphanistrum var. sativus</name>
    <dbReference type="NCBI Taxonomy" id="3726"/>
    <lineage>
        <taxon>Eukaryota</taxon>
        <taxon>Viridiplantae</taxon>
        <taxon>Streptophyta</taxon>
        <taxon>Embryophyta</taxon>
        <taxon>Tracheophyta</taxon>
        <taxon>Spermatophyta</taxon>
        <taxon>Magnoliopsida</taxon>
        <taxon>eudicotyledons</taxon>
        <taxon>Gunneridae</taxon>
        <taxon>Pentapetalae</taxon>
        <taxon>rosids</taxon>
        <taxon>malvids</taxon>
        <taxon>Brassicales</taxon>
        <taxon>Brassicaceae</taxon>
        <taxon>Brassiceae</taxon>
        <taxon>Raphanus</taxon>
    </lineage>
</organism>
<evidence type="ECO:0000256" key="3">
    <source>
        <dbReference type="ARBA" id="ARBA00023125"/>
    </source>
</evidence>
<name>A0A6J0KEW0_RAPSA</name>
<dbReference type="GO" id="GO:0006265">
    <property type="term" value="P:DNA topological change"/>
    <property type="evidence" value="ECO:0007669"/>
    <property type="project" value="UniProtKB-UniRule"/>
</dbReference>
<dbReference type="RefSeq" id="XP_056846831.1">
    <property type="nucleotide sequence ID" value="XM_056990851.1"/>
</dbReference>
<accession>A0A6J0KEW0</accession>
<evidence type="ECO:0000256" key="4">
    <source>
        <dbReference type="ARBA" id="ARBA00023235"/>
    </source>
</evidence>
<dbReference type="OrthoDB" id="1938526at2759"/>
<evidence type="ECO:0000313" key="8">
    <source>
        <dbReference type="Proteomes" id="UP000504610"/>
    </source>
</evidence>
<keyword evidence="3 5" id="KW-0238">DNA-binding</keyword>
<dbReference type="GO" id="GO:0003918">
    <property type="term" value="F:DNA topoisomerase type II (double strand cut, ATP-hydrolyzing) activity"/>
    <property type="evidence" value="ECO:0007669"/>
    <property type="project" value="UniProtKB-UniRule"/>
</dbReference>
<evidence type="ECO:0000313" key="9">
    <source>
        <dbReference type="RefSeq" id="XP_018446040.1"/>
    </source>
</evidence>
<keyword evidence="5" id="KW-0547">Nucleotide-binding</keyword>
<sequence length="543" mass="60886">MYGGRRVSLQDIKRCISQVKVSMEREVDDPKNKLYKECYYAGGSSEYLTCLNPDKKPLHEVLGFKKEMNGIIMDIALQWYVDGYSDTMLGYANGIRTNDGGTHIDGVKASITRTLNNFAKKSKFLKDEDITFSGKHVREGLTCVVSVIVPKPEFEGQTQTRLGNPYIREIVDQSVQMYLTEYFELHPDVLESILSKSLNAYKTALAMKKARDLIRSSSVSMRCTIPEKLTNCSSEKREISIGRGNSSGGAAKHGPRSLDRRSQSKRTREQPWSDGAVFTIHGKSSEDTSDSRFEKKRQKVKPCVQSSKPCFSSRKTAAVSDPPNRKPAASKRPNRTDVSVKTLNGVTPGSEKTKRAVIPVGAVFQAEIPIWIAPTKKGKFYGSPGDSDTLRWLGTGVWPTYSLKKKAHYKKVGEGRKDTCSYASSGSTNCIKQHIKEARELLEKDIGRAFYTWKFDQMGEEVGSKSWTAKEEQTFKALVKANPLPSKKGFWKLASKALPRKSEKDLTSYYYNVFLIKRMRLLAKSPADNMDSDDDQNDNFLAG</sequence>
<evidence type="ECO:0000256" key="5">
    <source>
        <dbReference type="RuleBase" id="RU362094"/>
    </source>
</evidence>
<comment type="subunit">
    <text evidence="5">Homodimer.</text>
</comment>
<dbReference type="InterPro" id="IPR014721">
    <property type="entry name" value="Ribsml_uS5_D2-typ_fold_subgr"/>
</dbReference>
<dbReference type="InterPro" id="IPR001241">
    <property type="entry name" value="Topo_IIA"/>
</dbReference>
<dbReference type="FunFam" id="3.30.230.10:FF:000005">
    <property type="entry name" value="DNA gyrase subunit B"/>
    <property type="match status" value="1"/>
</dbReference>
<keyword evidence="5" id="KW-0067">ATP-binding</keyword>
<dbReference type="GO" id="GO:0005524">
    <property type="term" value="F:ATP binding"/>
    <property type="evidence" value="ECO:0007669"/>
    <property type="project" value="UniProtKB-UniRule"/>
</dbReference>
<keyword evidence="8" id="KW-1185">Reference proteome</keyword>
<dbReference type="PANTHER" id="PTHR45866:SF7">
    <property type="entry name" value="DNA GYRASE SUBUNIT B, CHLOROPLASTIC"/>
    <property type="match status" value="1"/>
</dbReference>
<dbReference type="CDD" id="cd00329">
    <property type="entry name" value="TopoII_MutL_Trans"/>
    <property type="match status" value="1"/>
</dbReference>
<evidence type="ECO:0000256" key="1">
    <source>
        <dbReference type="ARBA" id="ARBA00000185"/>
    </source>
</evidence>
<comment type="catalytic activity">
    <reaction evidence="1 5">
        <text>ATP-dependent breakage, passage and rejoining of double-stranded DNA.</text>
        <dbReference type="EC" id="5.6.2.2"/>
    </reaction>
</comment>
<dbReference type="RefSeq" id="XP_018446043.1">
    <property type="nucleotide sequence ID" value="XM_018590541.2"/>
</dbReference>
<dbReference type="Pfam" id="PF00204">
    <property type="entry name" value="DNA_gyraseB"/>
    <property type="match status" value="1"/>
</dbReference>